<evidence type="ECO:0000313" key="1">
    <source>
        <dbReference type="EMBL" id="GAG42907.1"/>
    </source>
</evidence>
<gene>
    <name evidence="1" type="ORF">S01H1_84564</name>
</gene>
<dbReference type="InterPro" id="IPR017850">
    <property type="entry name" value="Alkaline_phosphatase_core_sf"/>
</dbReference>
<reference evidence="1" key="1">
    <citation type="journal article" date="2014" name="Front. Microbiol.">
        <title>High frequency of phylogenetically diverse reductive dehalogenase-homologous genes in deep subseafloor sedimentary metagenomes.</title>
        <authorList>
            <person name="Kawai M."/>
            <person name="Futagami T."/>
            <person name="Toyoda A."/>
            <person name="Takaki Y."/>
            <person name="Nishi S."/>
            <person name="Hori S."/>
            <person name="Arai W."/>
            <person name="Tsubouchi T."/>
            <person name="Morono Y."/>
            <person name="Uchiyama I."/>
            <person name="Ito T."/>
            <person name="Fujiyama A."/>
            <person name="Inagaki F."/>
            <person name="Takami H."/>
        </authorList>
    </citation>
    <scope>NUCLEOTIDE SEQUENCE</scope>
    <source>
        <strain evidence="1">Expedition CK06-06</strain>
    </source>
</reference>
<dbReference type="AlphaFoldDB" id="X0Y6H2"/>
<organism evidence="1">
    <name type="scientific">marine sediment metagenome</name>
    <dbReference type="NCBI Taxonomy" id="412755"/>
    <lineage>
        <taxon>unclassified sequences</taxon>
        <taxon>metagenomes</taxon>
        <taxon>ecological metagenomes</taxon>
    </lineage>
</organism>
<name>X0Y6H2_9ZZZZ</name>
<protein>
    <recommendedName>
        <fullName evidence="2">N-sulphoglucosamine sulphohydrolase C-terminal domain-containing protein</fullName>
    </recommendedName>
</protein>
<proteinExistence type="predicted"/>
<comment type="caution">
    <text evidence="1">The sequence shown here is derived from an EMBL/GenBank/DDBJ whole genome shotgun (WGS) entry which is preliminary data.</text>
</comment>
<dbReference type="SUPFAM" id="SSF53649">
    <property type="entry name" value="Alkaline phosphatase-like"/>
    <property type="match status" value="1"/>
</dbReference>
<sequence length="125" mass="14523">MAAHWNEPSYKDLFRLRQQGKLTPAQTDVFRLPRPAEALFNVSTDYHQLKNIVADPNHKKALEHLRQRMREWQRRTGDTVPERLTQDRFDRQTGKALFKGLVPAKRGIIPGSERDAQNINDPGPR</sequence>
<accession>X0Y6H2</accession>
<evidence type="ECO:0008006" key="2">
    <source>
        <dbReference type="Google" id="ProtNLM"/>
    </source>
</evidence>
<dbReference type="Gene3D" id="3.40.720.10">
    <property type="entry name" value="Alkaline Phosphatase, subunit A"/>
    <property type="match status" value="1"/>
</dbReference>
<dbReference type="EMBL" id="BARS01057770">
    <property type="protein sequence ID" value="GAG42907.1"/>
    <property type="molecule type" value="Genomic_DNA"/>
</dbReference>